<keyword evidence="2" id="KW-0408">Iron</keyword>
<evidence type="ECO:0000256" key="3">
    <source>
        <dbReference type="SAM" id="SignalP"/>
    </source>
</evidence>
<feature type="binding site" evidence="2">
    <location>
        <position position="214"/>
    </location>
    <ligand>
        <name>Fe cation</name>
        <dbReference type="ChEBI" id="CHEBI:24875"/>
    </ligand>
</feature>
<dbReference type="Proteomes" id="UP000294692">
    <property type="component" value="Unassembled WGS sequence"/>
</dbReference>
<dbReference type="GO" id="GO:0046872">
    <property type="term" value="F:metal ion binding"/>
    <property type="evidence" value="ECO:0007669"/>
    <property type="project" value="UniProtKB-KW"/>
</dbReference>
<keyword evidence="5" id="KW-1185">Reference proteome</keyword>
<dbReference type="PANTHER" id="PTHR30006:SF24">
    <property type="entry name" value="SLL0237 PROTEIN"/>
    <property type="match status" value="1"/>
</dbReference>
<dbReference type="Gene3D" id="3.40.190.10">
    <property type="entry name" value="Periplasmic binding protein-like II"/>
    <property type="match status" value="2"/>
</dbReference>
<evidence type="ECO:0000313" key="4">
    <source>
        <dbReference type="EMBL" id="TCU95246.1"/>
    </source>
</evidence>
<reference evidence="4 5" key="1">
    <citation type="submission" date="2019-03" db="EMBL/GenBank/DDBJ databases">
        <title>Genomic Encyclopedia of Type Strains, Phase IV (KMG-IV): sequencing the most valuable type-strain genomes for metagenomic binning, comparative biology and taxonomic classification.</title>
        <authorList>
            <person name="Goeker M."/>
        </authorList>
    </citation>
    <scope>NUCLEOTIDE SEQUENCE [LARGE SCALE GENOMIC DNA]</scope>
    <source>
        <strain evidence="4 5">DSM 100048</strain>
    </source>
</reference>
<comment type="caution">
    <text evidence="4">The sequence shown here is derived from an EMBL/GenBank/DDBJ whole genome shotgun (WGS) entry which is preliminary data.</text>
</comment>
<dbReference type="SUPFAM" id="SSF53850">
    <property type="entry name" value="Periplasmic binding protein-like II"/>
    <property type="match status" value="1"/>
</dbReference>
<accession>A0A4R3UTB8</accession>
<feature type="chain" id="PRO_5020706119" evidence="3">
    <location>
        <begin position="24"/>
        <end position="327"/>
    </location>
</feature>
<dbReference type="PANTHER" id="PTHR30006">
    <property type="entry name" value="THIAMINE-BINDING PERIPLASMIC PROTEIN-RELATED"/>
    <property type="match status" value="1"/>
</dbReference>
<dbReference type="RefSeq" id="WP_132477691.1">
    <property type="nucleotide sequence ID" value="NZ_JBEBWM010000018.1"/>
</dbReference>
<protein>
    <submittedName>
        <fullName evidence="4">Iron(III) transport system substrate-binding protein</fullName>
    </submittedName>
</protein>
<evidence type="ECO:0000313" key="5">
    <source>
        <dbReference type="Proteomes" id="UP000294692"/>
    </source>
</evidence>
<dbReference type="EMBL" id="SMBX01000008">
    <property type="protein sequence ID" value="TCU95246.1"/>
    <property type="molecule type" value="Genomic_DNA"/>
</dbReference>
<organism evidence="4 5">
    <name type="scientific">Paracandidimonas soli</name>
    <dbReference type="NCBI Taxonomy" id="1917182"/>
    <lineage>
        <taxon>Bacteria</taxon>
        <taxon>Pseudomonadati</taxon>
        <taxon>Pseudomonadota</taxon>
        <taxon>Betaproteobacteria</taxon>
        <taxon>Burkholderiales</taxon>
        <taxon>Alcaligenaceae</taxon>
        <taxon>Paracandidimonas</taxon>
    </lineage>
</organism>
<dbReference type="OrthoDB" id="366726at2"/>
<keyword evidence="2" id="KW-0479">Metal-binding</keyword>
<evidence type="ECO:0000256" key="1">
    <source>
        <dbReference type="ARBA" id="ARBA00022729"/>
    </source>
</evidence>
<feature type="signal peptide" evidence="3">
    <location>
        <begin position="1"/>
        <end position="23"/>
    </location>
</feature>
<dbReference type="PIRSF" id="PIRSF002825">
    <property type="entry name" value="CfbpA"/>
    <property type="match status" value="1"/>
</dbReference>
<dbReference type="Pfam" id="PF13343">
    <property type="entry name" value="SBP_bac_6"/>
    <property type="match status" value="1"/>
</dbReference>
<proteinExistence type="predicted"/>
<name>A0A4R3UTB8_9BURK</name>
<evidence type="ECO:0000256" key="2">
    <source>
        <dbReference type="PIRSR" id="PIRSR002825-1"/>
    </source>
</evidence>
<dbReference type="CDD" id="cd13546">
    <property type="entry name" value="PBP2_BitB"/>
    <property type="match status" value="1"/>
</dbReference>
<keyword evidence="1 3" id="KW-0732">Signal</keyword>
<dbReference type="InterPro" id="IPR026045">
    <property type="entry name" value="Ferric-bd"/>
</dbReference>
<gene>
    <name evidence="4" type="ORF">EV686_10889</name>
</gene>
<dbReference type="AlphaFoldDB" id="A0A4R3UTB8"/>
<sequence>MQNKKFLKATLLSMALTLGAAQAETVVLYSSNNPETIQAAVDVVKQKTPGLDVQTVTGGTGTMMKRIEAEAANPRGDLFWSGGFGTLGSYSSQLQPYTPDGLDAIPERFRGPDNLWVGTNVHLMVIMVNKRQLRGLPEPTTWSDLMKPEWKGKFAITDPAKSGTTYLLVYGLYKQFGQEGLDKIAANAVVTGSSGTTYKGVGNGEYAAGLTLEYAAYEYVAGGQKEIKLVYPTEGSYLAPEGMFIIKGAKNLEAAKKLYDGLMSKEVQEALLVKNFRRPVREDIDVSALTDLPAMKDVKVYEFDQGEAAADYEKVVAAWNEAVAKGK</sequence>